<evidence type="ECO:0000256" key="13">
    <source>
        <dbReference type="ARBA" id="ARBA00040433"/>
    </source>
</evidence>
<accession>A0A210PE70</accession>
<dbReference type="PROSITE" id="PS50011">
    <property type="entry name" value="PROTEIN_KINASE_DOM"/>
    <property type="match status" value="1"/>
</dbReference>
<dbReference type="GO" id="GO:0005737">
    <property type="term" value="C:cytoplasm"/>
    <property type="evidence" value="ECO:0007669"/>
    <property type="project" value="TreeGrafter"/>
</dbReference>
<evidence type="ECO:0000256" key="11">
    <source>
        <dbReference type="ARBA" id="ARBA00023193"/>
    </source>
</evidence>
<evidence type="ECO:0000256" key="17">
    <source>
        <dbReference type="ARBA" id="ARBA00048659"/>
    </source>
</evidence>
<keyword evidence="22" id="KW-0648">Protein biosynthesis</keyword>
<proteinExistence type="inferred from homology"/>
<comment type="caution">
    <text evidence="22">The sequence shown here is derived from an EMBL/GenBank/DDBJ whole genome shotgun (WGS) entry which is preliminary data.</text>
</comment>
<keyword evidence="2" id="KW-0723">Serine/threonine-protein kinase</keyword>
<dbReference type="GO" id="GO:0003743">
    <property type="term" value="F:translation initiation factor activity"/>
    <property type="evidence" value="ECO:0007669"/>
    <property type="project" value="UniProtKB-KW"/>
</dbReference>
<evidence type="ECO:0000256" key="20">
    <source>
        <dbReference type="SAM" id="MobiDB-lite"/>
    </source>
</evidence>
<comment type="subunit">
    <text evidence="16">Synthesized in an inactive form that binds to the N-terminal domain of CDC37. Has to be associated with a multiprotein complex containing Hsp90, CDC37 and PPP5C for maturation and activation by autophosphorylation. The phosphatase PPP5C modulates this activation. Homodimer; homodimerizes in presence of heme, forming a disulfide-linked inactive homodimer. Interacts with DELE1; binds both to full-length DELE1 and processed form of DELE1 (S-DELE1) in response to stress, leading to activate its protein kinase activity and trigger the integrated stress response (ISR).</text>
</comment>
<feature type="compositionally biased region" description="Low complexity" evidence="20">
    <location>
        <begin position="314"/>
        <end position="325"/>
    </location>
</feature>
<keyword evidence="9" id="KW-0832">Ubl conjugation</keyword>
<evidence type="ECO:0000256" key="12">
    <source>
        <dbReference type="ARBA" id="ARBA00037982"/>
    </source>
</evidence>
<dbReference type="Pfam" id="PF22949">
    <property type="entry name" value="HRI2_3H"/>
    <property type="match status" value="1"/>
</dbReference>
<comment type="catalytic activity">
    <reaction evidence="17">
        <text>L-threonyl-[protein] + ATP = O-phospho-L-threonyl-[protein] + ADP + H(+)</text>
        <dbReference type="Rhea" id="RHEA:46608"/>
        <dbReference type="Rhea" id="RHEA-COMP:11060"/>
        <dbReference type="Rhea" id="RHEA-COMP:11605"/>
        <dbReference type="ChEBI" id="CHEBI:15378"/>
        <dbReference type="ChEBI" id="CHEBI:30013"/>
        <dbReference type="ChEBI" id="CHEBI:30616"/>
        <dbReference type="ChEBI" id="CHEBI:61977"/>
        <dbReference type="ChEBI" id="CHEBI:456216"/>
        <dbReference type="EC" id="2.7.11.1"/>
    </reaction>
    <physiologicalReaction direction="left-to-right" evidence="17">
        <dbReference type="Rhea" id="RHEA:46609"/>
    </physiologicalReaction>
</comment>
<evidence type="ECO:0000256" key="16">
    <source>
        <dbReference type="ARBA" id="ARBA00046654"/>
    </source>
</evidence>
<evidence type="ECO:0000313" key="22">
    <source>
        <dbReference type="EMBL" id="OWF34785.1"/>
    </source>
</evidence>
<dbReference type="Gene3D" id="3.30.200.20">
    <property type="entry name" value="Phosphorylase Kinase, domain 1"/>
    <property type="match status" value="1"/>
</dbReference>
<dbReference type="InterPro" id="IPR017441">
    <property type="entry name" value="Protein_kinase_ATP_BS"/>
</dbReference>
<dbReference type="GO" id="GO:0005634">
    <property type="term" value="C:nucleus"/>
    <property type="evidence" value="ECO:0007669"/>
    <property type="project" value="TreeGrafter"/>
</dbReference>
<keyword evidence="5" id="KW-0677">Repeat</keyword>
<dbReference type="Pfam" id="PF00069">
    <property type="entry name" value="Pkinase"/>
    <property type="match status" value="2"/>
</dbReference>
<organism evidence="22 23">
    <name type="scientific">Mizuhopecten yessoensis</name>
    <name type="common">Japanese scallop</name>
    <name type="synonym">Patinopecten yessoensis</name>
    <dbReference type="NCBI Taxonomy" id="6573"/>
    <lineage>
        <taxon>Eukaryota</taxon>
        <taxon>Metazoa</taxon>
        <taxon>Spiralia</taxon>
        <taxon>Lophotrochozoa</taxon>
        <taxon>Mollusca</taxon>
        <taxon>Bivalvia</taxon>
        <taxon>Autobranchia</taxon>
        <taxon>Pteriomorphia</taxon>
        <taxon>Pectinida</taxon>
        <taxon>Pectinoidea</taxon>
        <taxon>Pectinidae</taxon>
        <taxon>Mizuhopecten</taxon>
    </lineage>
</organism>
<dbReference type="PANTHER" id="PTHR11042:SF160">
    <property type="entry name" value="EUKARYOTIC TRANSLATION INITIATION FACTOR 2-ALPHA KINASE 1"/>
    <property type="match status" value="1"/>
</dbReference>
<evidence type="ECO:0000256" key="19">
    <source>
        <dbReference type="PROSITE-ProRule" id="PRU10141"/>
    </source>
</evidence>
<dbReference type="InterPro" id="IPR008271">
    <property type="entry name" value="Ser/Thr_kinase_AS"/>
</dbReference>
<feature type="binding site" evidence="19">
    <location>
        <position position="214"/>
    </location>
    <ligand>
        <name>ATP</name>
        <dbReference type="ChEBI" id="CHEBI:30616"/>
    </ligand>
</feature>
<dbReference type="SUPFAM" id="SSF56112">
    <property type="entry name" value="Protein kinase-like (PK-like)"/>
    <property type="match status" value="1"/>
</dbReference>
<dbReference type="GO" id="GO:0017148">
    <property type="term" value="P:negative regulation of translation"/>
    <property type="evidence" value="ECO:0007669"/>
    <property type="project" value="UniProtKB-KW"/>
</dbReference>
<dbReference type="OrthoDB" id="1405469at2759"/>
<evidence type="ECO:0000256" key="5">
    <source>
        <dbReference type="ARBA" id="ARBA00022737"/>
    </source>
</evidence>
<dbReference type="Proteomes" id="UP000242188">
    <property type="component" value="Unassembled WGS sequence"/>
</dbReference>
<keyword evidence="11" id="KW-0652">Protein synthesis inhibitor</keyword>
<name>A0A210PE70_MIZYE</name>
<comment type="similarity">
    <text evidence="12">Belongs to the protein kinase superfamily. Ser/Thr protein kinase family. GCN2 subfamily.</text>
</comment>
<evidence type="ECO:0000259" key="21">
    <source>
        <dbReference type="PROSITE" id="PS50011"/>
    </source>
</evidence>
<keyword evidence="8 19" id="KW-0067">ATP-binding</keyword>
<evidence type="ECO:0000313" key="23">
    <source>
        <dbReference type="Proteomes" id="UP000242188"/>
    </source>
</evidence>
<dbReference type="InterPro" id="IPR050339">
    <property type="entry name" value="CC_SR_Kinase"/>
</dbReference>
<keyword evidence="3" id="KW-0597">Phosphoprotein</keyword>
<comment type="catalytic activity">
    <reaction evidence="18">
        <text>L-seryl-[protein] + ATP = O-phospho-L-seryl-[protein] + ADP + H(+)</text>
        <dbReference type="Rhea" id="RHEA:17989"/>
        <dbReference type="Rhea" id="RHEA-COMP:9863"/>
        <dbReference type="Rhea" id="RHEA-COMP:11604"/>
        <dbReference type="ChEBI" id="CHEBI:15378"/>
        <dbReference type="ChEBI" id="CHEBI:29999"/>
        <dbReference type="ChEBI" id="CHEBI:30616"/>
        <dbReference type="ChEBI" id="CHEBI:83421"/>
        <dbReference type="ChEBI" id="CHEBI:456216"/>
        <dbReference type="EC" id="2.7.11.1"/>
    </reaction>
    <physiologicalReaction direction="left-to-right" evidence="18">
        <dbReference type="Rhea" id="RHEA:17990"/>
    </physiologicalReaction>
</comment>
<evidence type="ECO:0000256" key="2">
    <source>
        <dbReference type="ARBA" id="ARBA00022527"/>
    </source>
</evidence>
<feature type="region of interest" description="Disordered" evidence="20">
    <location>
        <begin position="34"/>
        <end position="58"/>
    </location>
</feature>
<keyword evidence="23" id="KW-1185">Reference proteome</keyword>
<sequence length="771" mass="87365">MANGRKHAGCLVFGTQSEFKFTGNRPKPIRVFDDSDLVSEVDGPPQPSTRTEGPGKEEAALVPRSVPSHLLMISILEQLCVAYAKDEVKGRELFKMISEHLIKMDVVSPMTVLDEMGSIRTQYRYFMHNVLRAAMLKLTSRPLRALPSAGRLSEDTVRLDTQHYSLLSSDELTQMQTSRYKSEFTEISRIGKGGFGTVYKAAHKLDGTDYAIKKIRFKHSKPEIWLKVLREVKALATLRHSNIVGYNGAWLEHQTRDTDGYTNVTEPVGGYEESGINDGSESEDGILFMSHSKKSFVPSSRVKVGSPGKITELSDSGDTDGSTTDDSCEACDRLRGNQSSRDRVGHFNLFSLQRQENFTRSSFKHTCKRKISDKNNEGIPDTLSFSQKLVAIRSKFSLDVSAVFEQTDVSMFWSQGFVTRRSLSCDPAINGERVYRHPQEESSQYSEDIINSKMHVCLFIQMELCSVTLDQWIRRRNSTCSCLKDFRNDYSGLNLKIFKQILKGVDFIHSQGLIHRDLKPKNIFINEPENHVRIGDFGLAKDDLLSPSADSFLLTPTPDSTGDFMWSDHTSGVGTRTYASPEQLKGHSYNNKCDIYSLGVLLYEICNKFDTEMEKSQHLGELRDGYLDEGFTESCPTAASAVKKMTSLFPHHRPTAKELLQSELFLTKDQVIAQMKKIVDEKDAEIQRLNHLLEQKERHLSRLQDEADKPLPNLSFPPDNKKRSTIQTATTGLRRRHQVKPREWMVESTLKQHYSTQVFPNVIKSSDLRNL</sequence>
<evidence type="ECO:0000256" key="15">
    <source>
        <dbReference type="ARBA" id="ARBA00042914"/>
    </source>
</evidence>
<dbReference type="InterPro" id="IPR011009">
    <property type="entry name" value="Kinase-like_dom_sf"/>
</dbReference>
<evidence type="ECO:0000256" key="10">
    <source>
        <dbReference type="ARBA" id="ARBA00023157"/>
    </source>
</evidence>
<dbReference type="EC" id="2.7.11.1" evidence="1"/>
<dbReference type="Gene3D" id="1.10.510.10">
    <property type="entry name" value="Transferase(Phosphotransferase) domain 1"/>
    <property type="match status" value="1"/>
</dbReference>
<dbReference type="InterPro" id="IPR054521">
    <property type="entry name" value="HRI2_3H"/>
</dbReference>
<keyword evidence="6 19" id="KW-0547">Nucleotide-binding</keyword>
<feature type="region of interest" description="Disordered" evidence="20">
    <location>
        <begin position="704"/>
        <end position="740"/>
    </location>
</feature>
<dbReference type="GO" id="GO:0005524">
    <property type="term" value="F:ATP binding"/>
    <property type="evidence" value="ECO:0007669"/>
    <property type="project" value="UniProtKB-UniRule"/>
</dbReference>
<protein>
    <recommendedName>
        <fullName evidence="13">Eukaryotic translation initiation factor 2-alpha kinase 1</fullName>
        <ecNumber evidence="1">2.7.11.1</ecNumber>
    </recommendedName>
    <alternativeName>
        <fullName evidence="15">Heme-regulated eukaryotic initiation factor eIF-2-alpha kinase</fullName>
    </alternativeName>
    <alternativeName>
        <fullName evidence="14">Hemin-sensitive initiation factor 2-alpha kinase</fullName>
    </alternativeName>
</protein>
<evidence type="ECO:0000256" key="9">
    <source>
        <dbReference type="ARBA" id="ARBA00022843"/>
    </source>
</evidence>
<evidence type="ECO:0000256" key="14">
    <source>
        <dbReference type="ARBA" id="ARBA00042456"/>
    </source>
</evidence>
<feature type="domain" description="Protein kinase" evidence="21">
    <location>
        <begin position="184"/>
        <end position="666"/>
    </location>
</feature>
<evidence type="ECO:0000256" key="3">
    <source>
        <dbReference type="ARBA" id="ARBA00022553"/>
    </source>
</evidence>
<feature type="region of interest" description="Disordered" evidence="20">
    <location>
        <begin position="298"/>
        <end position="327"/>
    </location>
</feature>
<gene>
    <name evidence="22" type="ORF">KP79_PYT14184</name>
</gene>
<dbReference type="AlphaFoldDB" id="A0A210PE70"/>
<dbReference type="InterPro" id="IPR000719">
    <property type="entry name" value="Prot_kinase_dom"/>
</dbReference>
<dbReference type="STRING" id="6573.A0A210PE70"/>
<keyword evidence="10" id="KW-1015">Disulfide bond</keyword>
<reference evidence="22 23" key="1">
    <citation type="journal article" date="2017" name="Nat. Ecol. Evol.">
        <title>Scallop genome provides insights into evolution of bilaterian karyotype and development.</title>
        <authorList>
            <person name="Wang S."/>
            <person name="Zhang J."/>
            <person name="Jiao W."/>
            <person name="Li J."/>
            <person name="Xun X."/>
            <person name="Sun Y."/>
            <person name="Guo X."/>
            <person name="Huan P."/>
            <person name="Dong B."/>
            <person name="Zhang L."/>
            <person name="Hu X."/>
            <person name="Sun X."/>
            <person name="Wang J."/>
            <person name="Zhao C."/>
            <person name="Wang Y."/>
            <person name="Wang D."/>
            <person name="Huang X."/>
            <person name="Wang R."/>
            <person name="Lv J."/>
            <person name="Li Y."/>
            <person name="Zhang Z."/>
            <person name="Liu B."/>
            <person name="Lu W."/>
            <person name="Hui Y."/>
            <person name="Liang J."/>
            <person name="Zhou Z."/>
            <person name="Hou R."/>
            <person name="Li X."/>
            <person name="Liu Y."/>
            <person name="Li H."/>
            <person name="Ning X."/>
            <person name="Lin Y."/>
            <person name="Zhao L."/>
            <person name="Xing Q."/>
            <person name="Dou J."/>
            <person name="Li Y."/>
            <person name="Mao J."/>
            <person name="Guo H."/>
            <person name="Dou H."/>
            <person name="Li T."/>
            <person name="Mu C."/>
            <person name="Jiang W."/>
            <person name="Fu Q."/>
            <person name="Fu X."/>
            <person name="Miao Y."/>
            <person name="Liu J."/>
            <person name="Yu Q."/>
            <person name="Li R."/>
            <person name="Liao H."/>
            <person name="Li X."/>
            <person name="Kong Y."/>
            <person name="Jiang Z."/>
            <person name="Chourrout D."/>
            <person name="Li R."/>
            <person name="Bao Z."/>
        </authorList>
    </citation>
    <scope>NUCLEOTIDE SEQUENCE [LARGE SCALE GENOMIC DNA]</scope>
    <source>
        <strain evidence="22 23">PY_sf001</strain>
    </source>
</reference>
<evidence type="ECO:0000256" key="6">
    <source>
        <dbReference type="ARBA" id="ARBA00022741"/>
    </source>
</evidence>
<dbReference type="FunFam" id="1.10.510.10:FF:001167">
    <property type="entry name" value="Uncharacterized protein"/>
    <property type="match status" value="1"/>
</dbReference>
<keyword evidence="22" id="KW-0396">Initiation factor</keyword>
<dbReference type="PROSITE" id="PS00108">
    <property type="entry name" value="PROTEIN_KINASE_ST"/>
    <property type="match status" value="1"/>
</dbReference>
<dbReference type="GO" id="GO:0004694">
    <property type="term" value="F:eukaryotic translation initiation factor 2alpha kinase activity"/>
    <property type="evidence" value="ECO:0007669"/>
    <property type="project" value="TreeGrafter"/>
</dbReference>
<evidence type="ECO:0000256" key="18">
    <source>
        <dbReference type="ARBA" id="ARBA00048977"/>
    </source>
</evidence>
<keyword evidence="7 22" id="KW-0418">Kinase</keyword>
<dbReference type="PROSITE" id="PS00107">
    <property type="entry name" value="PROTEIN_KINASE_ATP"/>
    <property type="match status" value="1"/>
</dbReference>
<evidence type="ECO:0000256" key="4">
    <source>
        <dbReference type="ARBA" id="ARBA00022679"/>
    </source>
</evidence>
<dbReference type="SMART" id="SM00220">
    <property type="entry name" value="S_TKc"/>
    <property type="match status" value="1"/>
</dbReference>
<dbReference type="EMBL" id="NEDP02076750">
    <property type="protein sequence ID" value="OWF34785.1"/>
    <property type="molecule type" value="Genomic_DNA"/>
</dbReference>
<evidence type="ECO:0000256" key="1">
    <source>
        <dbReference type="ARBA" id="ARBA00012513"/>
    </source>
</evidence>
<dbReference type="PANTHER" id="PTHR11042">
    <property type="entry name" value="EUKARYOTIC TRANSLATION INITIATION FACTOR 2-ALPHA KINASE EIF2-ALPHA KINASE -RELATED"/>
    <property type="match status" value="1"/>
</dbReference>
<keyword evidence="4" id="KW-0808">Transferase</keyword>
<evidence type="ECO:0000256" key="8">
    <source>
        <dbReference type="ARBA" id="ARBA00022840"/>
    </source>
</evidence>
<evidence type="ECO:0000256" key="7">
    <source>
        <dbReference type="ARBA" id="ARBA00022777"/>
    </source>
</evidence>